<evidence type="ECO:0000313" key="2">
    <source>
        <dbReference type="EMBL" id="QDT27870.1"/>
    </source>
</evidence>
<organism evidence="2 3">
    <name type="scientific">Gimesia panareensis</name>
    <dbReference type="NCBI Taxonomy" id="2527978"/>
    <lineage>
        <taxon>Bacteria</taxon>
        <taxon>Pseudomonadati</taxon>
        <taxon>Planctomycetota</taxon>
        <taxon>Planctomycetia</taxon>
        <taxon>Planctomycetales</taxon>
        <taxon>Planctomycetaceae</taxon>
        <taxon>Gimesia</taxon>
    </lineage>
</organism>
<keyword evidence="3" id="KW-1185">Reference proteome</keyword>
<dbReference type="Proteomes" id="UP000315647">
    <property type="component" value="Chromosome"/>
</dbReference>
<protein>
    <submittedName>
        <fullName evidence="2">Uncharacterized protein</fullName>
    </submittedName>
</protein>
<gene>
    <name evidence="2" type="ORF">Enr10x_32050</name>
</gene>
<evidence type="ECO:0000313" key="3">
    <source>
        <dbReference type="Proteomes" id="UP000315647"/>
    </source>
</evidence>
<name>A0A517Q8C6_9PLAN</name>
<feature type="region of interest" description="Disordered" evidence="1">
    <location>
        <begin position="13"/>
        <end position="41"/>
    </location>
</feature>
<dbReference type="EMBL" id="CP037421">
    <property type="protein sequence ID" value="QDT27870.1"/>
    <property type="molecule type" value="Genomic_DNA"/>
</dbReference>
<dbReference type="AlphaFoldDB" id="A0A517Q8C6"/>
<reference evidence="2 3" key="1">
    <citation type="submission" date="2019-03" db="EMBL/GenBank/DDBJ databases">
        <title>Deep-cultivation of Planctomycetes and their phenomic and genomic characterization uncovers novel biology.</title>
        <authorList>
            <person name="Wiegand S."/>
            <person name="Jogler M."/>
            <person name="Boedeker C."/>
            <person name="Pinto D."/>
            <person name="Vollmers J."/>
            <person name="Rivas-Marin E."/>
            <person name="Kohn T."/>
            <person name="Peeters S.H."/>
            <person name="Heuer A."/>
            <person name="Rast P."/>
            <person name="Oberbeckmann S."/>
            <person name="Bunk B."/>
            <person name="Jeske O."/>
            <person name="Meyerdierks A."/>
            <person name="Storesund J.E."/>
            <person name="Kallscheuer N."/>
            <person name="Luecker S."/>
            <person name="Lage O.M."/>
            <person name="Pohl T."/>
            <person name="Merkel B.J."/>
            <person name="Hornburger P."/>
            <person name="Mueller R.-W."/>
            <person name="Bruemmer F."/>
            <person name="Labrenz M."/>
            <person name="Spormann A.M."/>
            <person name="Op den Camp H."/>
            <person name="Overmann J."/>
            <person name="Amann R."/>
            <person name="Jetten M.S.M."/>
            <person name="Mascher T."/>
            <person name="Medema M.H."/>
            <person name="Devos D.P."/>
            <person name="Kaster A.-K."/>
            <person name="Ovreas L."/>
            <person name="Rohde M."/>
            <person name="Galperin M.Y."/>
            <person name="Jogler C."/>
        </authorList>
    </citation>
    <scope>NUCLEOTIDE SEQUENCE [LARGE SCALE GENOMIC DNA]</scope>
    <source>
        <strain evidence="2 3">Enr10</strain>
    </source>
</reference>
<proteinExistence type="predicted"/>
<accession>A0A517Q8C6</accession>
<sequence>MDYIKILCQLRRKEMTNGGSKSLEEKKQEQKQEAKPTSESK</sequence>
<feature type="compositionally biased region" description="Basic and acidic residues" evidence="1">
    <location>
        <begin position="22"/>
        <end position="41"/>
    </location>
</feature>
<evidence type="ECO:0000256" key="1">
    <source>
        <dbReference type="SAM" id="MobiDB-lite"/>
    </source>
</evidence>